<dbReference type="PANTHER" id="PTHR10556:SF43">
    <property type="entry name" value="STEROID 5-ALPHA-REDUCTASE DET2"/>
    <property type="match status" value="1"/>
</dbReference>
<name>A0ABQ8K9X4_9APHY</name>
<dbReference type="Gene3D" id="1.20.120.1630">
    <property type="match status" value="1"/>
</dbReference>
<comment type="similarity">
    <text evidence="2">Belongs to the steroid 5-alpha reductase family.</text>
</comment>
<feature type="transmembrane region" description="Helical" evidence="7">
    <location>
        <begin position="154"/>
        <end position="176"/>
    </location>
</feature>
<feature type="transmembrane region" description="Helical" evidence="7">
    <location>
        <begin position="93"/>
        <end position="109"/>
    </location>
</feature>
<evidence type="ECO:0000256" key="3">
    <source>
        <dbReference type="ARBA" id="ARBA00022692"/>
    </source>
</evidence>
<keyword evidence="10" id="KW-1185">Reference proteome</keyword>
<feature type="domain" description="3-oxo-5-alpha-steroid 4-dehydrogenase C-terminal" evidence="8">
    <location>
        <begin position="205"/>
        <end position="303"/>
    </location>
</feature>
<evidence type="ECO:0000256" key="5">
    <source>
        <dbReference type="ARBA" id="ARBA00023136"/>
    </source>
</evidence>
<evidence type="ECO:0000256" key="6">
    <source>
        <dbReference type="SAM" id="MobiDB-lite"/>
    </source>
</evidence>
<comment type="caution">
    <text evidence="9">The sequence shown here is derived from an EMBL/GenBank/DDBJ whole genome shotgun (WGS) entry which is preliminary data.</text>
</comment>
<proteinExistence type="inferred from homology"/>
<comment type="subcellular location">
    <subcellularLocation>
        <location evidence="1">Membrane</location>
        <topology evidence="1">Multi-pass membrane protein</topology>
    </subcellularLocation>
</comment>
<dbReference type="RefSeq" id="XP_047776723.1">
    <property type="nucleotide sequence ID" value="XM_047926483.1"/>
</dbReference>
<dbReference type="InterPro" id="IPR039357">
    <property type="entry name" value="SRD5A/TECR"/>
</dbReference>
<dbReference type="EMBL" id="JADCUA010000016">
    <property type="protein sequence ID" value="KAH9834067.1"/>
    <property type="molecule type" value="Genomic_DNA"/>
</dbReference>
<dbReference type="GeneID" id="72007215"/>
<keyword evidence="5 7" id="KW-0472">Membrane</keyword>
<organism evidence="9 10">
    <name type="scientific">Rhodofomes roseus</name>
    <dbReference type="NCBI Taxonomy" id="34475"/>
    <lineage>
        <taxon>Eukaryota</taxon>
        <taxon>Fungi</taxon>
        <taxon>Dikarya</taxon>
        <taxon>Basidiomycota</taxon>
        <taxon>Agaricomycotina</taxon>
        <taxon>Agaricomycetes</taxon>
        <taxon>Polyporales</taxon>
        <taxon>Rhodofomes</taxon>
    </lineage>
</organism>
<feature type="transmembrane region" description="Helical" evidence="7">
    <location>
        <begin position="121"/>
        <end position="142"/>
    </location>
</feature>
<dbReference type="Pfam" id="PF02544">
    <property type="entry name" value="Steroid_dh"/>
    <property type="match status" value="1"/>
</dbReference>
<evidence type="ECO:0000256" key="2">
    <source>
        <dbReference type="ARBA" id="ARBA00007742"/>
    </source>
</evidence>
<dbReference type="PROSITE" id="PS50244">
    <property type="entry name" value="S5A_REDUCTASE"/>
    <property type="match status" value="1"/>
</dbReference>
<protein>
    <submittedName>
        <fullName evidence="9">3-oxo-5-alpha-steroid 4-dehydrogenase-domain-containing protein</fullName>
    </submittedName>
</protein>
<evidence type="ECO:0000256" key="7">
    <source>
        <dbReference type="SAM" id="Phobius"/>
    </source>
</evidence>
<dbReference type="Proteomes" id="UP000814176">
    <property type="component" value="Unassembled WGS sequence"/>
</dbReference>
<evidence type="ECO:0000313" key="9">
    <source>
        <dbReference type="EMBL" id="KAH9834067.1"/>
    </source>
</evidence>
<feature type="region of interest" description="Disordered" evidence="6">
    <location>
        <begin position="191"/>
        <end position="210"/>
    </location>
</feature>
<feature type="transmembrane region" description="Helical" evidence="7">
    <location>
        <begin position="17"/>
        <end position="36"/>
    </location>
</feature>
<evidence type="ECO:0000259" key="8">
    <source>
        <dbReference type="Pfam" id="PF02544"/>
    </source>
</evidence>
<evidence type="ECO:0000256" key="1">
    <source>
        <dbReference type="ARBA" id="ARBA00004141"/>
    </source>
</evidence>
<keyword evidence="4 7" id="KW-1133">Transmembrane helix</keyword>
<dbReference type="PANTHER" id="PTHR10556">
    <property type="entry name" value="3-OXO-5-ALPHA-STEROID 4-DEHYDROGENASE"/>
    <property type="match status" value="1"/>
</dbReference>
<gene>
    <name evidence="9" type="ORF">C8Q71DRAFT_838323</name>
</gene>
<keyword evidence="3 7" id="KW-0812">Transmembrane</keyword>
<dbReference type="InterPro" id="IPR001104">
    <property type="entry name" value="3-oxo-5_a-steroid_4-DH_C"/>
</dbReference>
<accession>A0ABQ8K9X4</accession>
<evidence type="ECO:0000256" key="4">
    <source>
        <dbReference type="ARBA" id="ARBA00022989"/>
    </source>
</evidence>
<reference evidence="9 10" key="1">
    <citation type="journal article" date="2021" name="Environ. Microbiol.">
        <title>Gene family expansions and transcriptome signatures uncover fungal adaptations to wood decay.</title>
        <authorList>
            <person name="Hage H."/>
            <person name="Miyauchi S."/>
            <person name="Viragh M."/>
            <person name="Drula E."/>
            <person name="Min B."/>
            <person name="Chaduli D."/>
            <person name="Navarro D."/>
            <person name="Favel A."/>
            <person name="Norest M."/>
            <person name="Lesage-Meessen L."/>
            <person name="Balint B."/>
            <person name="Merenyi Z."/>
            <person name="de Eugenio L."/>
            <person name="Morin E."/>
            <person name="Martinez A.T."/>
            <person name="Baldrian P."/>
            <person name="Stursova M."/>
            <person name="Martinez M.J."/>
            <person name="Novotny C."/>
            <person name="Magnuson J.K."/>
            <person name="Spatafora J.W."/>
            <person name="Maurice S."/>
            <person name="Pangilinan J."/>
            <person name="Andreopoulos W."/>
            <person name="LaButti K."/>
            <person name="Hundley H."/>
            <person name="Na H."/>
            <person name="Kuo A."/>
            <person name="Barry K."/>
            <person name="Lipzen A."/>
            <person name="Henrissat B."/>
            <person name="Riley R."/>
            <person name="Ahrendt S."/>
            <person name="Nagy L.G."/>
            <person name="Grigoriev I.V."/>
            <person name="Martin F."/>
            <person name="Rosso M.N."/>
        </authorList>
    </citation>
    <scope>NUCLEOTIDE SEQUENCE [LARGE SCALE GENOMIC DNA]</scope>
    <source>
        <strain evidence="9 10">CIRM-BRFM 1785</strain>
    </source>
</reference>
<evidence type="ECO:0000313" key="10">
    <source>
        <dbReference type="Proteomes" id="UP000814176"/>
    </source>
</evidence>
<sequence>MKNITHATSGYDAARKWFAIVPPTVVAPLLTFIINAPFGRFSPKEDSIFLVDGIKAWIAMELVFPLTFCYTFLKSPLSPEPHPPLALSHPPTFLGALLLLHYLNRALISPLRTPSRSKSHIIVPLSALAFNLTNGSLLGAYFSSPAAQAYLANAFARPSFWVGLALWAAGLAGNILHDEVLLNIRRTAKAKGKGRASPPPAGKGQKQSKQEHYAIPHGYLYRFISYPNYFCEWCEWLGFAIAAAPLPSFVSGADFLATVAPPWLFFMSEIFLMLPRAWQGHRWYRARFPDYPKERKVVIPFLF</sequence>